<name>A0A0Q3MRP4_AMAAE</name>
<organism evidence="2 3">
    <name type="scientific">Amazona aestiva</name>
    <name type="common">Blue-fronted Amazon parrot</name>
    <dbReference type="NCBI Taxonomy" id="12930"/>
    <lineage>
        <taxon>Eukaryota</taxon>
        <taxon>Metazoa</taxon>
        <taxon>Chordata</taxon>
        <taxon>Craniata</taxon>
        <taxon>Vertebrata</taxon>
        <taxon>Euteleostomi</taxon>
        <taxon>Archelosauria</taxon>
        <taxon>Archosauria</taxon>
        <taxon>Dinosauria</taxon>
        <taxon>Saurischia</taxon>
        <taxon>Theropoda</taxon>
        <taxon>Coelurosauria</taxon>
        <taxon>Aves</taxon>
        <taxon>Neognathae</taxon>
        <taxon>Neoaves</taxon>
        <taxon>Telluraves</taxon>
        <taxon>Australaves</taxon>
        <taxon>Psittaciformes</taxon>
        <taxon>Psittacidae</taxon>
        <taxon>Amazona</taxon>
    </lineage>
</organism>
<protein>
    <submittedName>
        <fullName evidence="2">Uncharacterized protein</fullName>
    </submittedName>
</protein>
<evidence type="ECO:0000313" key="2">
    <source>
        <dbReference type="EMBL" id="KQK85109.1"/>
    </source>
</evidence>
<comment type="caution">
    <text evidence="2">The sequence shown here is derived from an EMBL/GenBank/DDBJ whole genome shotgun (WGS) entry which is preliminary data.</text>
</comment>
<feature type="compositionally biased region" description="Basic residues" evidence="1">
    <location>
        <begin position="20"/>
        <end position="29"/>
    </location>
</feature>
<accession>A0A0Q3MRP4</accession>
<dbReference type="Proteomes" id="UP000051836">
    <property type="component" value="Unassembled WGS sequence"/>
</dbReference>
<dbReference type="AlphaFoldDB" id="A0A0Q3MRP4"/>
<feature type="compositionally biased region" description="Low complexity" evidence="1">
    <location>
        <begin position="35"/>
        <end position="55"/>
    </location>
</feature>
<dbReference type="EMBL" id="LMAW01000891">
    <property type="protein sequence ID" value="KQK85109.1"/>
    <property type="molecule type" value="Genomic_DNA"/>
</dbReference>
<proteinExistence type="predicted"/>
<evidence type="ECO:0000256" key="1">
    <source>
        <dbReference type="SAM" id="MobiDB-lite"/>
    </source>
</evidence>
<evidence type="ECO:0000313" key="3">
    <source>
        <dbReference type="Proteomes" id="UP000051836"/>
    </source>
</evidence>
<sequence>MTDSVVLISDQDSEGSRSPPLRRRARRPPRPALPSPAGSRAVPQASSASPGGIRSPRPPPASPRACPRGVPGLLAV</sequence>
<gene>
    <name evidence="2" type="ORF">AAES_47155</name>
</gene>
<feature type="region of interest" description="Disordered" evidence="1">
    <location>
        <begin position="1"/>
        <end position="76"/>
    </location>
</feature>
<reference evidence="2 3" key="1">
    <citation type="submission" date="2015-10" db="EMBL/GenBank/DDBJ databases">
        <authorList>
            <person name="Gilbert D.G."/>
        </authorList>
    </citation>
    <scope>NUCLEOTIDE SEQUENCE [LARGE SCALE GENOMIC DNA]</scope>
    <source>
        <strain evidence="2">FVVF132</strain>
    </source>
</reference>
<keyword evidence="3" id="KW-1185">Reference proteome</keyword>